<evidence type="ECO:0000256" key="4">
    <source>
        <dbReference type="ARBA" id="ARBA00022692"/>
    </source>
</evidence>
<feature type="transmembrane region" description="Helical" evidence="8">
    <location>
        <begin position="211"/>
        <end position="229"/>
    </location>
</feature>
<feature type="transmembrane region" description="Helical" evidence="8">
    <location>
        <begin position="174"/>
        <end position="191"/>
    </location>
</feature>
<evidence type="ECO:0000256" key="3">
    <source>
        <dbReference type="ARBA" id="ARBA00022448"/>
    </source>
</evidence>
<comment type="subcellular location">
    <subcellularLocation>
        <location evidence="1">Membrane</location>
        <topology evidence="1">Multi-pass membrane protein</topology>
    </subcellularLocation>
</comment>
<reference evidence="9 10" key="1">
    <citation type="journal article" date="2014" name="BMC Genomics">
        <title>Comparison of environmental and isolate Sulfobacillus genomes reveals diverse carbon, sulfur, nitrogen, and hydrogen metabolisms.</title>
        <authorList>
            <person name="Justice N.B."/>
            <person name="Norman A."/>
            <person name="Brown C.T."/>
            <person name="Singh A."/>
            <person name="Thomas B.C."/>
            <person name="Banfield J.F."/>
        </authorList>
    </citation>
    <scope>NUCLEOTIDE SEQUENCE [LARGE SCALE GENOMIC DNA]</scope>
    <source>
        <strain evidence="9">AMDSBA1</strain>
    </source>
</reference>
<keyword evidence="3 7" id="KW-0813">Transport</keyword>
<sequence length="489" mass="52875">MIPDNEDQPFHLETHGIDIIPSSERKGRPRQLFGVWLAAQFTISGIIIGQLFTTLGLSVWEALGVAALSAVSFVVVGLSSLPGPKAGTATLTISRASFGIKGNVVPSFLSWLVLVGWESVTIVLTVASLLLVAQLLHWPSQGTAPTIIAMAVALLMTFSIPILGHGTVVRMQQLLAYSMGLFVLAMFPLIWSKVNWHYAPAASHMAAHGALATFVLACSIGLMSTSLSWTNYGSDYSRYLAKDTPRTSILAYTAWGGGLAVMLFLSLGVLLGTFINASTFGANPMKGTMAVLPAWFAFPFLFVVVIGQVANNYMNSYSSSMSFLAMGFRLPRYASVIVDAVISSIVALYALFLAPGFISFFENFLSLSILFLGPWTGVFLTHYFLFKGEYDAPSLLITNNTSSYWYQNGTNRSAFIALIVGAFAAFWTVNSALWVSPLSTNLLGGMDLSAFVGPIVGSAVYYMFMRPVRIRHTKAAGNQPIPEFQPDPE</sequence>
<feature type="transmembrane region" description="Helical" evidence="8">
    <location>
        <begin position="108"/>
        <end position="136"/>
    </location>
</feature>
<dbReference type="InterPro" id="IPR026030">
    <property type="entry name" value="Pur-cyt_permease_Fcy2/21/22"/>
</dbReference>
<dbReference type="GO" id="GO:0005886">
    <property type="term" value="C:plasma membrane"/>
    <property type="evidence" value="ECO:0007669"/>
    <property type="project" value="TreeGrafter"/>
</dbReference>
<keyword evidence="6 7" id="KW-0472">Membrane</keyword>
<proteinExistence type="inferred from homology"/>
<gene>
    <name evidence="9" type="ORF">C7B43_19285</name>
</gene>
<feature type="transmembrane region" description="Helical" evidence="8">
    <location>
        <begin position="414"/>
        <end position="436"/>
    </location>
</feature>
<feature type="transmembrane region" description="Helical" evidence="8">
    <location>
        <begin position="249"/>
        <end position="275"/>
    </location>
</feature>
<evidence type="ECO:0000313" key="10">
    <source>
        <dbReference type="Proteomes" id="UP000242699"/>
    </source>
</evidence>
<evidence type="ECO:0000256" key="2">
    <source>
        <dbReference type="ARBA" id="ARBA00008974"/>
    </source>
</evidence>
<feature type="transmembrane region" description="Helical" evidence="8">
    <location>
        <begin position="333"/>
        <end position="358"/>
    </location>
</feature>
<dbReference type="PIRSF" id="PIRSF002744">
    <property type="entry name" value="Pur-cyt_permease"/>
    <property type="match status" value="1"/>
</dbReference>
<dbReference type="Pfam" id="PF02133">
    <property type="entry name" value="Transp_cyt_pur"/>
    <property type="match status" value="1"/>
</dbReference>
<feature type="transmembrane region" description="Helical" evidence="8">
    <location>
        <begin position="295"/>
        <end position="313"/>
    </location>
</feature>
<evidence type="ECO:0000256" key="8">
    <source>
        <dbReference type="SAM" id="Phobius"/>
    </source>
</evidence>
<dbReference type="EMBL" id="PXYT01000082">
    <property type="protein sequence ID" value="PSR24344.1"/>
    <property type="molecule type" value="Genomic_DNA"/>
</dbReference>
<protein>
    <submittedName>
        <fullName evidence="9">Allantoin permease</fullName>
    </submittedName>
</protein>
<comment type="caution">
    <text evidence="9">The sequence shown here is derived from an EMBL/GenBank/DDBJ whole genome shotgun (WGS) entry which is preliminary data.</text>
</comment>
<dbReference type="PANTHER" id="PTHR31806:SF1">
    <property type="entry name" value="PURINE-CYTOSINE PERMEASE FCY2-RELATED"/>
    <property type="match status" value="1"/>
</dbReference>
<evidence type="ECO:0000256" key="7">
    <source>
        <dbReference type="PIRNR" id="PIRNR002744"/>
    </source>
</evidence>
<feature type="transmembrane region" description="Helical" evidence="8">
    <location>
        <begin position="442"/>
        <end position="464"/>
    </location>
</feature>
<dbReference type="Gene3D" id="1.10.4160.10">
    <property type="entry name" value="Hydantoin permease"/>
    <property type="match status" value="1"/>
</dbReference>
<keyword evidence="4 8" id="KW-0812">Transmembrane</keyword>
<evidence type="ECO:0000313" key="9">
    <source>
        <dbReference type="EMBL" id="PSR24344.1"/>
    </source>
</evidence>
<comment type="similarity">
    <text evidence="2 7">Belongs to the purine-cytosine permease (2.A.39) family.</text>
</comment>
<feature type="transmembrane region" description="Helical" evidence="8">
    <location>
        <begin position="32"/>
        <end position="52"/>
    </location>
</feature>
<name>A0A2T2WQ38_9FIRM</name>
<evidence type="ECO:0000256" key="5">
    <source>
        <dbReference type="ARBA" id="ARBA00022989"/>
    </source>
</evidence>
<evidence type="ECO:0000256" key="6">
    <source>
        <dbReference type="ARBA" id="ARBA00023136"/>
    </source>
</evidence>
<feature type="transmembrane region" description="Helical" evidence="8">
    <location>
        <begin position="142"/>
        <end position="162"/>
    </location>
</feature>
<dbReference type="PANTHER" id="PTHR31806">
    <property type="entry name" value="PURINE-CYTOSINE PERMEASE FCY2-RELATED"/>
    <property type="match status" value="1"/>
</dbReference>
<evidence type="ECO:0000256" key="1">
    <source>
        <dbReference type="ARBA" id="ARBA00004141"/>
    </source>
</evidence>
<dbReference type="Proteomes" id="UP000242699">
    <property type="component" value="Unassembled WGS sequence"/>
</dbReference>
<dbReference type="AlphaFoldDB" id="A0A2T2WQ38"/>
<keyword evidence="5 8" id="KW-1133">Transmembrane helix</keyword>
<dbReference type="GO" id="GO:0022857">
    <property type="term" value="F:transmembrane transporter activity"/>
    <property type="evidence" value="ECO:0007669"/>
    <property type="project" value="InterPro"/>
</dbReference>
<feature type="transmembrane region" description="Helical" evidence="8">
    <location>
        <begin position="58"/>
        <end position="78"/>
    </location>
</feature>
<feature type="transmembrane region" description="Helical" evidence="8">
    <location>
        <begin position="364"/>
        <end position="386"/>
    </location>
</feature>
<dbReference type="InterPro" id="IPR001248">
    <property type="entry name" value="Pur-cyt_permease"/>
</dbReference>
<accession>A0A2T2WQ38</accession>
<organism evidence="9 10">
    <name type="scientific">Sulfobacillus benefaciens</name>
    <dbReference type="NCBI Taxonomy" id="453960"/>
    <lineage>
        <taxon>Bacteria</taxon>
        <taxon>Bacillati</taxon>
        <taxon>Bacillota</taxon>
        <taxon>Clostridia</taxon>
        <taxon>Eubacteriales</taxon>
        <taxon>Clostridiales Family XVII. Incertae Sedis</taxon>
        <taxon>Sulfobacillus</taxon>
    </lineage>
</organism>